<accession>A0ABT9GPU8</accession>
<protein>
    <submittedName>
        <fullName evidence="2">Uncharacterized protein</fullName>
    </submittedName>
</protein>
<dbReference type="Proteomes" id="UP001236258">
    <property type="component" value="Unassembled WGS sequence"/>
</dbReference>
<keyword evidence="1" id="KW-0175">Coiled coil</keyword>
<keyword evidence="3" id="KW-1185">Reference proteome</keyword>
<feature type="coiled-coil region" evidence="1">
    <location>
        <begin position="69"/>
        <end position="210"/>
    </location>
</feature>
<organism evidence="2 3">
    <name type="scientific">Alkalimonas delamerensis</name>
    <dbReference type="NCBI Taxonomy" id="265981"/>
    <lineage>
        <taxon>Bacteria</taxon>
        <taxon>Pseudomonadati</taxon>
        <taxon>Pseudomonadota</taxon>
        <taxon>Gammaproteobacteria</taxon>
        <taxon>Alkalimonas</taxon>
    </lineage>
</organism>
<evidence type="ECO:0000313" key="2">
    <source>
        <dbReference type="EMBL" id="MDP4528992.1"/>
    </source>
</evidence>
<dbReference type="RefSeq" id="WP_305945079.1">
    <property type="nucleotide sequence ID" value="NZ_JAUZVY010000002.1"/>
</dbReference>
<dbReference type="EMBL" id="JAUZVY010000002">
    <property type="protein sequence ID" value="MDP4528992.1"/>
    <property type="molecule type" value="Genomic_DNA"/>
</dbReference>
<sequence>MKALLHQSAIQFEHLFITSSEQALYQGMLTRQQLMAELEQYGYQLQATDSADPDLPVLHFSRNPLWQLLKEVSEQNSALRNLLEQVQRQQTESTLQYDALKHQAKHQEQTLKAELEQAKQQLAESRLKSDVLKQQAEQQEQALKEELEQAKQQLNESVLQTEALKLQFTEKKEEHKVAHAELTEKEALIKELLEKNKRIEAENLKIQQRQSLLVEELKSAEHQFLQLKQLIFKQSKSE</sequence>
<evidence type="ECO:0000313" key="3">
    <source>
        <dbReference type="Proteomes" id="UP001236258"/>
    </source>
</evidence>
<name>A0ABT9GPU8_9GAMM</name>
<gene>
    <name evidence="2" type="ORF">Q3O59_08115</name>
</gene>
<evidence type="ECO:0000256" key="1">
    <source>
        <dbReference type="SAM" id="Coils"/>
    </source>
</evidence>
<comment type="caution">
    <text evidence="2">The sequence shown here is derived from an EMBL/GenBank/DDBJ whole genome shotgun (WGS) entry which is preliminary data.</text>
</comment>
<reference evidence="2 3" key="1">
    <citation type="submission" date="2023-08" db="EMBL/GenBank/DDBJ databases">
        <authorList>
            <person name="Joshi A."/>
            <person name="Thite S."/>
        </authorList>
    </citation>
    <scope>NUCLEOTIDE SEQUENCE [LARGE SCALE GENOMIC DNA]</scope>
    <source>
        <strain evidence="2 3">1E1</strain>
    </source>
</reference>
<proteinExistence type="predicted"/>